<sequence length="197" mass="21468">MPAHRKEIPMRSIHPWPGRAHPMPVRLALLLLFASVAAGCDTVGKHARAPEAVAPPVEIVLPPPTTTRGEFTIEADKLDTWNAVGQIAVRTPGVEYQGRAQMLDLYALRYRGEEFLILTKALPASATITRLTTKVTATSSRGAPIDSDAVAEFLVLLQRELPAEIESVRARQAAEKRAAEKRAAAKKAKHGKKKKKS</sequence>
<accession>A0ABU1VQS9</accession>
<protein>
    <recommendedName>
        <fullName evidence="4">Lipoprotein</fullName>
    </recommendedName>
</protein>
<reference evidence="2 3" key="1">
    <citation type="submission" date="2023-07" db="EMBL/GenBank/DDBJ databases">
        <title>Sorghum-associated microbial communities from plants grown in Nebraska, USA.</title>
        <authorList>
            <person name="Schachtman D."/>
        </authorList>
    </citation>
    <scope>NUCLEOTIDE SEQUENCE [LARGE SCALE GENOMIC DNA]</scope>
    <source>
        <strain evidence="2 3">BE187</strain>
    </source>
</reference>
<name>A0ABU1VQS9_9GAMM</name>
<comment type="caution">
    <text evidence="2">The sequence shown here is derived from an EMBL/GenBank/DDBJ whole genome shotgun (WGS) entry which is preliminary data.</text>
</comment>
<dbReference type="RefSeq" id="WP_310054238.1">
    <property type="nucleotide sequence ID" value="NZ_JAVDVW010000002.1"/>
</dbReference>
<evidence type="ECO:0000313" key="3">
    <source>
        <dbReference type="Proteomes" id="UP001267878"/>
    </source>
</evidence>
<dbReference type="EMBL" id="JAVDVW010000002">
    <property type="protein sequence ID" value="MDR7099812.1"/>
    <property type="molecule type" value="Genomic_DNA"/>
</dbReference>
<keyword evidence="3" id="KW-1185">Reference proteome</keyword>
<gene>
    <name evidence="2" type="ORF">J2X04_002193</name>
</gene>
<dbReference type="Proteomes" id="UP001267878">
    <property type="component" value="Unassembled WGS sequence"/>
</dbReference>
<organism evidence="2 3">
    <name type="scientific">Agrilutibacter niabensis</name>
    <dbReference type="NCBI Taxonomy" id="380628"/>
    <lineage>
        <taxon>Bacteria</taxon>
        <taxon>Pseudomonadati</taxon>
        <taxon>Pseudomonadota</taxon>
        <taxon>Gammaproteobacteria</taxon>
        <taxon>Lysobacterales</taxon>
        <taxon>Lysobacteraceae</taxon>
        <taxon>Agrilutibacter</taxon>
    </lineage>
</organism>
<evidence type="ECO:0000256" key="1">
    <source>
        <dbReference type="SAM" id="MobiDB-lite"/>
    </source>
</evidence>
<proteinExistence type="predicted"/>
<evidence type="ECO:0008006" key="4">
    <source>
        <dbReference type="Google" id="ProtNLM"/>
    </source>
</evidence>
<feature type="region of interest" description="Disordered" evidence="1">
    <location>
        <begin position="176"/>
        <end position="197"/>
    </location>
</feature>
<evidence type="ECO:0000313" key="2">
    <source>
        <dbReference type="EMBL" id="MDR7099812.1"/>
    </source>
</evidence>
<feature type="compositionally biased region" description="Basic residues" evidence="1">
    <location>
        <begin position="184"/>
        <end position="197"/>
    </location>
</feature>